<sequence>MSNVFGRTASRDEGRTLPKGETIGRYDSYLDAQKAVDYLADSKFPVQQVSIIGNDLKTVERVTGRLSYPRVALASAATGAWFGLFVGFILTLFGGDSTYLPILSSMALGAVFWVLFGVIAYAFQRGKRDFTSTSQVVATSYDVLVDPAVAGEARRMLQQLPMNSRPQGGAGVSSQPWGTPPQHNQHPQQGQPPVQPPQRPEGWSQPPAQPPHVQAPESANGATSAETSESAEGGEEQQAANKRSTRGQFPDLPDGRPQYGVRVEAQPVKEQPEQAEPAGQDAQDGQDTQPQESRKE</sequence>
<feature type="transmembrane region" description="Helical" evidence="2">
    <location>
        <begin position="71"/>
        <end position="93"/>
    </location>
</feature>
<feature type="compositionally biased region" description="Low complexity" evidence="1">
    <location>
        <begin position="211"/>
        <end position="241"/>
    </location>
</feature>
<feature type="compositionally biased region" description="Low complexity" evidence="1">
    <location>
        <begin position="180"/>
        <end position="192"/>
    </location>
</feature>
<evidence type="ECO:0000256" key="2">
    <source>
        <dbReference type="SAM" id="Phobius"/>
    </source>
</evidence>
<dbReference type="InterPro" id="IPR025889">
    <property type="entry name" value="GSP17M-like_dom"/>
</dbReference>
<feature type="region of interest" description="Disordered" evidence="1">
    <location>
        <begin position="162"/>
        <end position="296"/>
    </location>
</feature>
<feature type="compositionally biased region" description="Low complexity" evidence="1">
    <location>
        <begin position="274"/>
        <end position="296"/>
    </location>
</feature>
<organism evidence="4 5">
    <name type="scientific">Arthrobacter parietis</name>
    <dbReference type="NCBI Taxonomy" id="271434"/>
    <lineage>
        <taxon>Bacteria</taxon>
        <taxon>Bacillati</taxon>
        <taxon>Actinomycetota</taxon>
        <taxon>Actinomycetes</taxon>
        <taxon>Micrococcales</taxon>
        <taxon>Micrococcaceae</taxon>
        <taxon>Arthrobacter</taxon>
    </lineage>
</organism>
<evidence type="ECO:0000256" key="1">
    <source>
        <dbReference type="SAM" id="MobiDB-lite"/>
    </source>
</evidence>
<feature type="domain" description="General stress protein 17M-like" evidence="3">
    <location>
        <begin position="21"/>
        <end position="107"/>
    </location>
</feature>
<feature type="transmembrane region" description="Helical" evidence="2">
    <location>
        <begin position="99"/>
        <end position="123"/>
    </location>
</feature>
<evidence type="ECO:0000313" key="5">
    <source>
        <dbReference type="Proteomes" id="UP001500974"/>
    </source>
</evidence>
<keyword evidence="2" id="KW-0472">Membrane</keyword>
<comment type="caution">
    <text evidence="4">The sequence shown here is derived from an EMBL/GenBank/DDBJ whole genome shotgun (WGS) entry which is preliminary data.</text>
</comment>
<keyword evidence="2" id="KW-1133">Transmembrane helix</keyword>
<dbReference type="Pfam" id="PF11181">
    <property type="entry name" value="YflT"/>
    <property type="match status" value="1"/>
</dbReference>
<evidence type="ECO:0000259" key="3">
    <source>
        <dbReference type="Pfam" id="PF11181"/>
    </source>
</evidence>
<dbReference type="Proteomes" id="UP001500974">
    <property type="component" value="Unassembled WGS sequence"/>
</dbReference>
<keyword evidence="2" id="KW-0812">Transmembrane</keyword>
<keyword evidence="5" id="KW-1185">Reference proteome</keyword>
<dbReference type="RefSeq" id="WP_346027125.1">
    <property type="nucleotide sequence ID" value="NZ_BAAAON010000001.1"/>
</dbReference>
<feature type="compositionally biased region" description="Polar residues" evidence="1">
    <location>
        <begin position="162"/>
        <end position="177"/>
    </location>
</feature>
<dbReference type="EMBL" id="BAAAON010000001">
    <property type="protein sequence ID" value="GAA2172027.1"/>
    <property type="molecule type" value="Genomic_DNA"/>
</dbReference>
<gene>
    <name evidence="4" type="ORF">GCM10009784_00880</name>
</gene>
<proteinExistence type="predicted"/>
<reference evidence="5" key="1">
    <citation type="journal article" date="2019" name="Int. J. Syst. Evol. Microbiol.">
        <title>The Global Catalogue of Microorganisms (GCM) 10K type strain sequencing project: providing services to taxonomists for standard genome sequencing and annotation.</title>
        <authorList>
            <consortium name="The Broad Institute Genomics Platform"/>
            <consortium name="The Broad Institute Genome Sequencing Center for Infectious Disease"/>
            <person name="Wu L."/>
            <person name="Ma J."/>
        </authorList>
    </citation>
    <scope>NUCLEOTIDE SEQUENCE [LARGE SCALE GENOMIC DNA]</scope>
    <source>
        <strain evidence="5">JCM 14917</strain>
    </source>
</reference>
<evidence type="ECO:0000313" key="4">
    <source>
        <dbReference type="EMBL" id="GAA2172027.1"/>
    </source>
</evidence>
<name>A0ABP5MBM7_9MICC</name>
<protein>
    <recommendedName>
        <fullName evidence="3">General stress protein 17M-like domain-containing protein</fullName>
    </recommendedName>
</protein>
<accession>A0ABP5MBM7</accession>